<dbReference type="AlphaFoldDB" id="A0A2P6U2F8"/>
<dbReference type="EMBL" id="LHPG02000002">
    <property type="protein sequence ID" value="PRW60496.1"/>
    <property type="molecule type" value="Genomic_DNA"/>
</dbReference>
<keyword evidence="2" id="KW-1185">Reference proteome</keyword>
<evidence type="ECO:0000313" key="1">
    <source>
        <dbReference type="EMBL" id="PRW60496.1"/>
    </source>
</evidence>
<accession>A0A2P6U2F8</accession>
<protein>
    <submittedName>
        <fullName evidence="1">Uncharacterized protein</fullName>
    </submittedName>
</protein>
<gene>
    <name evidence="1" type="ORF">C2E21_1244</name>
</gene>
<proteinExistence type="predicted"/>
<dbReference type="Proteomes" id="UP000239899">
    <property type="component" value="Unassembled WGS sequence"/>
</dbReference>
<organism evidence="1 2">
    <name type="scientific">Chlorella sorokiniana</name>
    <name type="common">Freshwater green alga</name>
    <dbReference type="NCBI Taxonomy" id="3076"/>
    <lineage>
        <taxon>Eukaryota</taxon>
        <taxon>Viridiplantae</taxon>
        <taxon>Chlorophyta</taxon>
        <taxon>core chlorophytes</taxon>
        <taxon>Trebouxiophyceae</taxon>
        <taxon>Chlorellales</taxon>
        <taxon>Chlorellaceae</taxon>
        <taxon>Chlorella clade</taxon>
        <taxon>Chlorella</taxon>
    </lineage>
</organism>
<reference evidence="1 2" key="1">
    <citation type="journal article" date="2018" name="Plant J.">
        <title>Genome sequences of Chlorella sorokiniana UTEX 1602 and Micractinium conductrix SAG 241.80: implications to maltose excretion by a green alga.</title>
        <authorList>
            <person name="Arriola M.B."/>
            <person name="Velmurugan N."/>
            <person name="Zhang Y."/>
            <person name="Plunkett M.H."/>
            <person name="Hondzo H."/>
            <person name="Barney B.M."/>
        </authorList>
    </citation>
    <scope>NUCLEOTIDE SEQUENCE [LARGE SCALE GENOMIC DNA]</scope>
    <source>
        <strain evidence="2">UTEX 1602</strain>
    </source>
</reference>
<name>A0A2P6U2F8_CHLSO</name>
<sequence>MGRVVPPVCGHHLLTSGTFQSHDGDIIRAVATGCRAAPAGRRAAPRRLKAPAPTRAVGGAARTAAAVLMVIGLPTMLLVADAGAAQQACAVAHAAAAVPAVAAAVVPAVAAAAQGLTAGVQHSVGGCDAHCLALERFAINTLSTTIGAAGAMRLGTWLLQLSGLDSTASAREEDSATSSTDE</sequence>
<evidence type="ECO:0000313" key="2">
    <source>
        <dbReference type="Proteomes" id="UP000239899"/>
    </source>
</evidence>
<comment type="caution">
    <text evidence="1">The sequence shown here is derived from an EMBL/GenBank/DDBJ whole genome shotgun (WGS) entry which is preliminary data.</text>
</comment>